<dbReference type="GO" id="GO:0005840">
    <property type="term" value="C:ribosome"/>
    <property type="evidence" value="ECO:0007669"/>
    <property type="project" value="UniProtKB-KW"/>
</dbReference>
<evidence type="ECO:0000313" key="1">
    <source>
        <dbReference type="EMBL" id="EPY27312.1"/>
    </source>
</evidence>
<evidence type="ECO:0000313" key="2">
    <source>
        <dbReference type="Proteomes" id="UP000015354"/>
    </source>
</evidence>
<dbReference type="Proteomes" id="UP000015354">
    <property type="component" value="Unassembled WGS sequence"/>
</dbReference>
<keyword evidence="2" id="KW-1185">Reference proteome</keyword>
<organism evidence="1 2">
    <name type="scientific">Strigomonas culicis</name>
    <dbReference type="NCBI Taxonomy" id="28005"/>
    <lineage>
        <taxon>Eukaryota</taxon>
        <taxon>Discoba</taxon>
        <taxon>Euglenozoa</taxon>
        <taxon>Kinetoplastea</taxon>
        <taxon>Metakinetoplastina</taxon>
        <taxon>Trypanosomatida</taxon>
        <taxon>Trypanosomatidae</taxon>
        <taxon>Strigomonadinae</taxon>
        <taxon>Strigomonas</taxon>
    </lineage>
</organism>
<name>S9U964_9TRYP</name>
<dbReference type="EMBL" id="ATMH01005814">
    <property type="protein sequence ID" value="EPY27312.1"/>
    <property type="molecule type" value="Genomic_DNA"/>
</dbReference>
<gene>
    <name evidence="1" type="ORF">STCU_05814</name>
</gene>
<comment type="caution">
    <text evidence="1">The sequence shown here is derived from an EMBL/GenBank/DDBJ whole genome shotgun (WGS) entry which is preliminary data.</text>
</comment>
<keyword evidence="1" id="KW-0689">Ribosomal protein</keyword>
<keyword evidence="1" id="KW-0687">Ribonucleoprotein</keyword>
<reference evidence="1 2" key="1">
    <citation type="journal article" date="2013" name="PLoS ONE">
        <title>Predicting the Proteins of Angomonas deanei, Strigomonas culicis and Their Respective Endosymbionts Reveals New Aspects of the Trypanosomatidae Family.</title>
        <authorList>
            <person name="Motta M.C."/>
            <person name="Martins A.C."/>
            <person name="de Souza S.S."/>
            <person name="Catta-Preta C.M."/>
            <person name="Silva R."/>
            <person name="Klein C.C."/>
            <person name="de Almeida L.G."/>
            <person name="de Lima Cunha O."/>
            <person name="Ciapina L.P."/>
            <person name="Brocchi M."/>
            <person name="Colabardini A.C."/>
            <person name="de Araujo Lima B."/>
            <person name="Machado C.R."/>
            <person name="de Almeida Soares C.M."/>
            <person name="Probst C.M."/>
            <person name="de Menezes C.B."/>
            <person name="Thompson C.E."/>
            <person name="Bartholomeu D.C."/>
            <person name="Gradia D.F."/>
            <person name="Pavoni D.P."/>
            <person name="Grisard E.C."/>
            <person name="Fantinatti-Garboggini F."/>
            <person name="Marchini F.K."/>
            <person name="Rodrigues-Luiz G.F."/>
            <person name="Wagner G."/>
            <person name="Goldman G.H."/>
            <person name="Fietto J.L."/>
            <person name="Elias M.C."/>
            <person name="Goldman M.H."/>
            <person name="Sagot M.F."/>
            <person name="Pereira M."/>
            <person name="Stoco P.H."/>
            <person name="de Mendonca-Neto R.P."/>
            <person name="Teixeira S.M."/>
            <person name="Maciel T.E."/>
            <person name="de Oliveira Mendes T.A."/>
            <person name="Urmenyi T.P."/>
            <person name="de Souza W."/>
            <person name="Schenkman S."/>
            <person name="de Vasconcelos A.T."/>
        </authorList>
    </citation>
    <scope>NUCLEOTIDE SEQUENCE [LARGE SCALE GENOMIC DNA]</scope>
</reference>
<proteinExistence type="predicted"/>
<accession>S9U964</accession>
<dbReference type="AlphaFoldDB" id="S9U964"/>
<protein>
    <submittedName>
        <fullName evidence="1">Large subunit ribosomal protein L14e</fullName>
    </submittedName>
</protein>
<sequence>MGPFMMRPSTFRASGSSKMIFPSARRSSSPVSALMHCGHCCSIRRMHDVPGSCSSRTTRSASITVMPCSSASRRHTVDLPQAMPPVRPMSIIEGNAVLLLYRIVKTKKVERKGGRGKWGPYIRLFSFERRTRHNATKKNKCKETRASVGEGGLVVFKLKKNEFEMKDRFGGSKSGLLLALAGSDGLADALLGGGGGVHLRGLLLHLLERDLVPRDGVLGVVLVEHLAGPVSTGAARHAQLVTLEVGRGREGLLRADARGGAGGGVLLERLGRHERLLERLRGAVARHLHGELEGGDVAHLHDVAAHLAVLWVLDQQAVGVDDVDDHTDVVLARAAENAHQTARTHVVGLNHFLYGVVLRGKEEKRESKGTQKDISRSSLTLPVHVDNLPRTIQQECALFFSSAFTFFF</sequence>